<dbReference type="PANTHER" id="PTHR13186">
    <property type="entry name" value="MEDIATOR OF RNA POLYMERASE II TRANSCRIPTION SUBUNIT 31"/>
    <property type="match status" value="1"/>
</dbReference>
<dbReference type="AlphaFoldDB" id="A0A8H4J264"/>
<evidence type="ECO:0000256" key="2">
    <source>
        <dbReference type="ARBA" id="ARBA00006378"/>
    </source>
</evidence>
<dbReference type="InterPro" id="IPR038089">
    <property type="entry name" value="Med31_sf"/>
</dbReference>
<dbReference type="GO" id="GO:0006355">
    <property type="term" value="P:regulation of DNA-templated transcription"/>
    <property type="evidence" value="ECO:0007669"/>
    <property type="project" value="InterPro"/>
</dbReference>
<evidence type="ECO:0000256" key="4">
    <source>
        <dbReference type="ARBA" id="ARBA00019660"/>
    </source>
</evidence>
<dbReference type="FunFam" id="1.10.10.1340:FF:000002">
    <property type="entry name" value="Mediator of RNA polymerase II transcription subunit 31"/>
    <property type="match status" value="1"/>
</dbReference>
<evidence type="ECO:0000313" key="12">
    <source>
        <dbReference type="Proteomes" id="UP000572817"/>
    </source>
</evidence>
<dbReference type="GO" id="GO:0003712">
    <property type="term" value="F:transcription coregulator activity"/>
    <property type="evidence" value="ECO:0007669"/>
    <property type="project" value="InterPro"/>
</dbReference>
<dbReference type="GO" id="GO:0016592">
    <property type="term" value="C:mediator complex"/>
    <property type="evidence" value="ECO:0007669"/>
    <property type="project" value="InterPro"/>
</dbReference>
<dbReference type="OrthoDB" id="10257739at2759"/>
<comment type="subcellular location">
    <subcellularLocation>
        <location evidence="1 10">Nucleus</location>
    </subcellularLocation>
</comment>
<comment type="caution">
    <text evidence="11">The sequence shown here is derived from an EMBL/GenBank/DDBJ whole genome shotgun (WGS) entry which is preliminary data.</text>
</comment>
<evidence type="ECO:0000256" key="6">
    <source>
        <dbReference type="ARBA" id="ARBA00023159"/>
    </source>
</evidence>
<accession>A0A8H4J264</accession>
<name>A0A8H4J264_9PEZI</name>
<keyword evidence="7 10" id="KW-0804">Transcription</keyword>
<comment type="subunit">
    <text evidence="3 10">Component of the Mediator complex.</text>
</comment>
<dbReference type="InterPro" id="IPR008831">
    <property type="entry name" value="Mediator_Med31"/>
</dbReference>
<dbReference type="EMBL" id="WWBZ02000014">
    <property type="protein sequence ID" value="KAF4310549.1"/>
    <property type="molecule type" value="Genomic_DNA"/>
</dbReference>
<comment type="similarity">
    <text evidence="2 10">Belongs to the Mediator complex subunit 31 family.</text>
</comment>
<proteinExistence type="inferred from homology"/>
<evidence type="ECO:0000256" key="3">
    <source>
        <dbReference type="ARBA" id="ARBA00011837"/>
    </source>
</evidence>
<evidence type="ECO:0000256" key="10">
    <source>
        <dbReference type="RuleBase" id="RU364129"/>
    </source>
</evidence>
<keyword evidence="8 10" id="KW-0539">Nucleus</keyword>
<keyword evidence="5 10" id="KW-0805">Transcription regulation</keyword>
<evidence type="ECO:0000256" key="8">
    <source>
        <dbReference type="ARBA" id="ARBA00023242"/>
    </source>
</evidence>
<keyword evidence="12" id="KW-1185">Reference proteome</keyword>
<evidence type="ECO:0000313" key="11">
    <source>
        <dbReference type="EMBL" id="KAF4310549.1"/>
    </source>
</evidence>
<sequence>MASAQKPAPEIFGGHTRFELELEFVQCMANPWYLNHLAAQKYLDSPDFVAYLGYLQYFAQPQYAKYLTHPGPTLRALQLLQQEQFRKEIIMPDTVGRMIEEGIRASAGDRHGRP</sequence>
<reference evidence="11" key="1">
    <citation type="submission" date="2020-04" db="EMBL/GenBank/DDBJ databases">
        <title>Genome Assembly and Annotation of Botryosphaeria dothidea sdau 11-99, a Latent Pathogen of Apple Fruit Ring Rot in China.</title>
        <authorList>
            <person name="Yu C."/>
            <person name="Diao Y."/>
            <person name="Lu Q."/>
            <person name="Zhao J."/>
            <person name="Cui S."/>
            <person name="Peng C."/>
            <person name="He B."/>
            <person name="Liu H."/>
        </authorList>
    </citation>
    <scope>NUCLEOTIDE SEQUENCE [LARGE SCALE GENOMIC DNA]</scope>
    <source>
        <strain evidence="11">Sdau11-99</strain>
    </source>
</reference>
<dbReference type="Proteomes" id="UP000572817">
    <property type="component" value="Unassembled WGS sequence"/>
</dbReference>
<dbReference type="Gene3D" id="1.10.10.1340">
    <property type="entry name" value="Mediator of RNA polymerase II, submodule Med31 (Soh1)"/>
    <property type="match status" value="1"/>
</dbReference>
<gene>
    <name evidence="11" type="ORF">GTA08_BOTSDO13903</name>
</gene>
<organism evidence="11 12">
    <name type="scientific">Botryosphaeria dothidea</name>
    <dbReference type="NCBI Taxonomy" id="55169"/>
    <lineage>
        <taxon>Eukaryota</taxon>
        <taxon>Fungi</taxon>
        <taxon>Dikarya</taxon>
        <taxon>Ascomycota</taxon>
        <taxon>Pezizomycotina</taxon>
        <taxon>Dothideomycetes</taxon>
        <taxon>Dothideomycetes incertae sedis</taxon>
        <taxon>Botryosphaeriales</taxon>
        <taxon>Botryosphaeriaceae</taxon>
        <taxon>Botryosphaeria</taxon>
    </lineage>
</organism>
<protein>
    <recommendedName>
        <fullName evidence="4 10">Mediator of RNA polymerase II transcription subunit 31</fullName>
    </recommendedName>
</protein>
<comment type="function">
    <text evidence="9 10">Component of the Mediator complex, a coactivator involved in the regulated transcription of nearly all RNA polymerase II-dependent genes. Mediator functions as a bridge to convey information from gene-specific regulatory proteins to the basal RNA polymerase II transcription machinery. Mediator is recruited to promoters by direct interactions with regulatory proteins and serves as a scaffold for the assembly of a functional preinitiation complex with RNA polymerase II and the general transcription factors.</text>
</comment>
<evidence type="ECO:0000256" key="9">
    <source>
        <dbReference type="ARBA" id="ARBA00025687"/>
    </source>
</evidence>
<dbReference type="Pfam" id="PF05669">
    <property type="entry name" value="Med31"/>
    <property type="match status" value="1"/>
</dbReference>
<evidence type="ECO:0000256" key="1">
    <source>
        <dbReference type="ARBA" id="ARBA00004123"/>
    </source>
</evidence>
<evidence type="ECO:0000256" key="7">
    <source>
        <dbReference type="ARBA" id="ARBA00023163"/>
    </source>
</evidence>
<evidence type="ECO:0000256" key="5">
    <source>
        <dbReference type="ARBA" id="ARBA00023015"/>
    </source>
</evidence>
<keyword evidence="6 10" id="KW-0010">Activator</keyword>